<gene>
    <name evidence="1" type="ORF">IFM89_011589</name>
</gene>
<accession>A0A835H2H6</accession>
<dbReference type="PANTHER" id="PTHR42873:SF1">
    <property type="entry name" value="S-ADENOSYLMETHIONINE-DEPENDENT METHYLTRANSFERASE DOMAIN-CONTAINING PROTEIN"/>
    <property type="match status" value="1"/>
</dbReference>
<dbReference type="OrthoDB" id="269872at2759"/>
<name>A0A835H2H6_9MAGN</name>
<reference evidence="1 2" key="1">
    <citation type="submission" date="2020-10" db="EMBL/GenBank/DDBJ databases">
        <title>The Coptis chinensis genome and diversification of protoberbering-type alkaloids.</title>
        <authorList>
            <person name="Wang B."/>
            <person name="Shu S."/>
            <person name="Song C."/>
            <person name="Liu Y."/>
        </authorList>
    </citation>
    <scope>NUCLEOTIDE SEQUENCE [LARGE SCALE GENOMIC DNA]</scope>
    <source>
        <strain evidence="1">HL-2020</strain>
        <tissue evidence="1">Leaf</tissue>
    </source>
</reference>
<evidence type="ECO:0000313" key="2">
    <source>
        <dbReference type="Proteomes" id="UP000631114"/>
    </source>
</evidence>
<comment type="caution">
    <text evidence="1">The sequence shown here is derived from an EMBL/GenBank/DDBJ whole genome shotgun (WGS) entry which is preliminary data.</text>
</comment>
<proteinExistence type="predicted"/>
<organism evidence="1 2">
    <name type="scientific">Coptis chinensis</name>
    <dbReference type="NCBI Taxonomy" id="261450"/>
    <lineage>
        <taxon>Eukaryota</taxon>
        <taxon>Viridiplantae</taxon>
        <taxon>Streptophyta</taxon>
        <taxon>Embryophyta</taxon>
        <taxon>Tracheophyta</taxon>
        <taxon>Spermatophyta</taxon>
        <taxon>Magnoliopsida</taxon>
        <taxon>Ranunculales</taxon>
        <taxon>Ranunculaceae</taxon>
        <taxon>Coptidoideae</taxon>
        <taxon>Coptis</taxon>
    </lineage>
</organism>
<dbReference type="AlphaFoldDB" id="A0A835H2H6"/>
<protein>
    <submittedName>
        <fullName evidence="1">Uncharacterized protein</fullName>
    </submittedName>
</protein>
<dbReference type="PANTHER" id="PTHR42873">
    <property type="entry name" value="RIBOSOMAL RNA LARGE SUBUNIT METHYLTRANSFERASE"/>
    <property type="match status" value="1"/>
</dbReference>
<keyword evidence="2" id="KW-1185">Reference proteome</keyword>
<dbReference type="Proteomes" id="UP000631114">
    <property type="component" value="Unassembled WGS sequence"/>
</dbReference>
<dbReference type="EMBL" id="JADFTS010000008">
    <property type="protein sequence ID" value="KAF9592006.1"/>
    <property type="molecule type" value="Genomic_DNA"/>
</dbReference>
<dbReference type="Gene3D" id="3.40.50.150">
    <property type="entry name" value="Vaccinia Virus protein VP39"/>
    <property type="match status" value="1"/>
</dbReference>
<sequence length="86" mass="9509">MKEAVSRQESWDFVILNPPKLAPRRKGASGMYRNLNSLAIPVTKREGAASMASRKVTVFRQSGAACDHPIDPSYPAPKIITLRDEI</sequence>
<dbReference type="InterPro" id="IPR029063">
    <property type="entry name" value="SAM-dependent_MTases_sf"/>
</dbReference>
<evidence type="ECO:0000313" key="1">
    <source>
        <dbReference type="EMBL" id="KAF9592006.1"/>
    </source>
</evidence>